<dbReference type="InterPro" id="IPR014782">
    <property type="entry name" value="Peptidase_M1_dom"/>
</dbReference>
<feature type="active site" description="Proton acceptor" evidence="1">
    <location>
        <position position="330"/>
    </location>
</feature>
<evidence type="ECO:0000256" key="2">
    <source>
        <dbReference type="PIRSR" id="PIRSR634015-3"/>
    </source>
</evidence>
<evidence type="ECO:0000259" key="4">
    <source>
        <dbReference type="Pfam" id="PF01433"/>
    </source>
</evidence>
<dbReference type="AlphaFoldDB" id="A0A5D8Q9K4"/>
<feature type="binding site" evidence="2">
    <location>
        <position position="352"/>
    </location>
    <ligand>
        <name>Zn(2+)</name>
        <dbReference type="ChEBI" id="CHEBI:29105"/>
        <note>catalytic</note>
    </ligand>
</feature>
<evidence type="ECO:0000313" key="6">
    <source>
        <dbReference type="Proteomes" id="UP000322976"/>
    </source>
</evidence>
<dbReference type="Proteomes" id="UP000322976">
    <property type="component" value="Unassembled WGS sequence"/>
</dbReference>
<keyword evidence="2" id="KW-0862">Zinc</keyword>
<dbReference type="InterPro" id="IPR034015">
    <property type="entry name" value="M1_LTA4H"/>
</dbReference>
<dbReference type="Pfam" id="PF01433">
    <property type="entry name" value="Peptidase_M1"/>
    <property type="match status" value="1"/>
</dbReference>
<feature type="transmembrane region" description="Helical" evidence="3">
    <location>
        <begin position="7"/>
        <end position="26"/>
    </location>
</feature>
<dbReference type="PANTHER" id="PTHR45726">
    <property type="entry name" value="LEUKOTRIENE A-4 HYDROLASE"/>
    <property type="match status" value="1"/>
</dbReference>
<evidence type="ECO:0000256" key="3">
    <source>
        <dbReference type="SAM" id="Phobius"/>
    </source>
</evidence>
<evidence type="ECO:0000256" key="1">
    <source>
        <dbReference type="PIRSR" id="PIRSR634015-1"/>
    </source>
</evidence>
<dbReference type="CDD" id="cd09604">
    <property type="entry name" value="M1_APN_like"/>
    <property type="match status" value="1"/>
</dbReference>
<dbReference type="GO" id="GO:0008237">
    <property type="term" value="F:metallopeptidase activity"/>
    <property type="evidence" value="ECO:0007669"/>
    <property type="project" value="InterPro"/>
</dbReference>
<proteinExistence type="predicted"/>
<sequence length="490" mass="56435">MKKYINYILVAVLLLMVVGVYVYLAAENDTTYIIDAQLDGQVMALTGRETVNYINKEDVPLKEIYFHVYPNAFRDETTAPFPAEEMGQAYPDGFSPGYMDILSVRVGDEDVRFSVEDTVMKVTLPHELYPGRKIDIRINFVVKLPPSDGRFGYGRYTVRLANWYPIVSVYDSDGWNLDPYYAIGDPFYSDVSDYTVRFVAPAGYTIASTGTARYEQSQGSGLWIIKASDVRDMAIVLSDKFKVKSGEYKGTRVNSYYLGDDDIGERSLRYAVDAIKYFSETFGRYPYREYDVVAADFYIGGMEYPQLVVIDRMLYNKRNIFTLEEVIAHETAHQWWYGVVGNDEVDEPWLDEALTEFSTVMYFENYYGNEVAERFWRAYDTIVKKYDNSHRSVTDSIEKFKDESEYGAIVYEKGAIGLKNIRDQLGEKVFVKGLKEYYRKYKFKNATTQDLIESLNRASGKDISSYFKEEVGILYDLNLFEPDVLAIKGI</sequence>
<accession>A0A5D8Q9K4</accession>
<dbReference type="GO" id="GO:0008270">
    <property type="term" value="F:zinc ion binding"/>
    <property type="evidence" value="ECO:0007669"/>
    <property type="project" value="InterPro"/>
</dbReference>
<protein>
    <submittedName>
        <fullName evidence="5">M1 family metallopeptidase</fullName>
    </submittedName>
</protein>
<dbReference type="EMBL" id="VTPS01000022">
    <property type="protein sequence ID" value="TZE80864.1"/>
    <property type="molecule type" value="Genomic_DNA"/>
</dbReference>
<organism evidence="5 6">
    <name type="scientific">Calorimonas adulescens</name>
    <dbReference type="NCBI Taxonomy" id="2606906"/>
    <lineage>
        <taxon>Bacteria</taxon>
        <taxon>Bacillati</taxon>
        <taxon>Bacillota</taxon>
        <taxon>Clostridia</taxon>
        <taxon>Thermoanaerobacterales</taxon>
        <taxon>Thermoanaerobacteraceae</taxon>
        <taxon>Calorimonas</taxon>
    </lineage>
</organism>
<keyword evidence="6" id="KW-1185">Reference proteome</keyword>
<reference evidence="5 6" key="1">
    <citation type="submission" date="2019-08" db="EMBL/GenBank/DDBJ databases">
        <title>Calorimonas adulescens gen. nov., sp. nov., an anaerobic thermophilic bacterium from Sakhalin hot spring.</title>
        <authorList>
            <person name="Khomyakova M.A."/>
            <person name="Merkel A.Y."/>
            <person name="Novikov A."/>
            <person name="Bonch-Osmolovskaya E.A."/>
            <person name="Slobodkin A.I."/>
        </authorList>
    </citation>
    <scope>NUCLEOTIDE SEQUENCE [LARGE SCALE GENOMIC DNA]</scope>
    <source>
        <strain evidence="5 6">A05MB</strain>
    </source>
</reference>
<feature type="binding site" evidence="2">
    <location>
        <position position="333"/>
    </location>
    <ligand>
        <name>Zn(2+)</name>
        <dbReference type="ChEBI" id="CHEBI:29105"/>
        <note>catalytic</note>
    </ligand>
</feature>
<evidence type="ECO:0000313" key="5">
    <source>
        <dbReference type="EMBL" id="TZE80864.1"/>
    </source>
</evidence>
<keyword evidence="2" id="KW-0479">Metal-binding</keyword>
<dbReference type="PANTHER" id="PTHR45726:SF3">
    <property type="entry name" value="LEUKOTRIENE A-4 HYDROLASE"/>
    <property type="match status" value="1"/>
</dbReference>
<comment type="caution">
    <text evidence="5">The sequence shown here is derived from an EMBL/GenBank/DDBJ whole genome shotgun (WGS) entry which is preliminary data.</text>
</comment>
<feature type="binding site" evidence="2">
    <location>
        <position position="329"/>
    </location>
    <ligand>
        <name>Zn(2+)</name>
        <dbReference type="ChEBI" id="CHEBI:29105"/>
        <note>catalytic</note>
    </ligand>
</feature>
<dbReference type="SUPFAM" id="SSF55486">
    <property type="entry name" value="Metalloproteases ('zincins'), catalytic domain"/>
    <property type="match status" value="1"/>
</dbReference>
<gene>
    <name evidence="5" type="ORF">FWJ32_11730</name>
</gene>
<keyword evidence="3" id="KW-0472">Membrane</keyword>
<feature type="domain" description="Peptidase M1 membrane alanine aminopeptidase" evidence="4">
    <location>
        <begin position="269"/>
        <end position="467"/>
    </location>
</feature>
<feature type="active site" description="Proton donor" evidence="1">
    <location>
        <position position="411"/>
    </location>
</feature>
<dbReference type="InterPro" id="IPR027268">
    <property type="entry name" value="Peptidase_M4/M1_CTD_sf"/>
</dbReference>
<comment type="cofactor">
    <cofactor evidence="2">
        <name>Zn(2+)</name>
        <dbReference type="ChEBI" id="CHEBI:29105"/>
    </cofactor>
    <text evidence="2">Binds 1 zinc ion per subunit.</text>
</comment>
<dbReference type="Gene3D" id="1.10.390.10">
    <property type="entry name" value="Neutral Protease Domain 2"/>
    <property type="match status" value="1"/>
</dbReference>
<keyword evidence="3" id="KW-0812">Transmembrane</keyword>
<keyword evidence="3" id="KW-1133">Transmembrane helix</keyword>
<name>A0A5D8Q9K4_9THEO</name>
<dbReference type="RefSeq" id="WP_149546150.1">
    <property type="nucleotide sequence ID" value="NZ_VTPS01000022.1"/>
</dbReference>